<dbReference type="Proteomes" id="UP000011550">
    <property type="component" value="Unassembled WGS sequence"/>
</dbReference>
<gene>
    <name evidence="2" type="ORF">C440_06722</name>
</gene>
<keyword evidence="3" id="KW-1185">Reference proteome</keyword>
<accession>M0IJC9</accession>
<feature type="transmembrane region" description="Helical" evidence="1">
    <location>
        <begin position="37"/>
        <end position="54"/>
    </location>
</feature>
<dbReference type="OrthoDB" id="238114at2157"/>
<reference evidence="2 3" key="1">
    <citation type="journal article" date="2014" name="PLoS Genet.">
        <title>Phylogenetically driven sequencing of extremely halophilic archaea reveals strategies for static and dynamic osmo-response.</title>
        <authorList>
            <person name="Becker E.A."/>
            <person name="Seitzer P.M."/>
            <person name="Tritt A."/>
            <person name="Larsen D."/>
            <person name="Krusor M."/>
            <person name="Yao A.I."/>
            <person name="Wu D."/>
            <person name="Madern D."/>
            <person name="Eisen J.A."/>
            <person name="Darling A.E."/>
            <person name="Facciotti M.T."/>
        </authorList>
    </citation>
    <scope>NUCLEOTIDE SEQUENCE [LARGE SCALE GENOMIC DNA]</scope>
    <source>
        <strain evidence="2 3">ATCC BAA-1512</strain>
    </source>
</reference>
<sequence length="61" mass="6467">MGSPLSNPLVHYGIGLVSTAVILLIAFTVVEDSTVRWLMVGIAVLELVVTPQILKRVGHAA</sequence>
<comment type="caution">
    <text evidence="2">The sequence shown here is derived from an EMBL/GenBank/DDBJ whole genome shotgun (WGS) entry which is preliminary data.</text>
</comment>
<protein>
    <submittedName>
        <fullName evidence="2">Uncharacterized protein</fullName>
    </submittedName>
</protein>
<proteinExistence type="predicted"/>
<dbReference type="PATRIC" id="fig|662479.7.peg.1358"/>
<evidence type="ECO:0000313" key="2">
    <source>
        <dbReference type="EMBL" id="ELZ95963.1"/>
    </source>
</evidence>
<keyword evidence="1" id="KW-1133">Transmembrane helix</keyword>
<keyword evidence="1" id="KW-0812">Transmembrane</keyword>
<dbReference type="AlphaFoldDB" id="M0IJC9"/>
<evidence type="ECO:0000256" key="1">
    <source>
        <dbReference type="SAM" id="Phobius"/>
    </source>
</evidence>
<dbReference type="RefSeq" id="WP_008319515.1">
    <property type="nucleotide sequence ID" value="NZ_AOLN01000010.1"/>
</dbReference>
<keyword evidence="1" id="KW-0472">Membrane</keyword>
<evidence type="ECO:0000313" key="3">
    <source>
        <dbReference type="Proteomes" id="UP000011550"/>
    </source>
</evidence>
<feature type="transmembrane region" description="Helical" evidence="1">
    <location>
        <begin position="12"/>
        <end position="30"/>
    </location>
</feature>
<dbReference type="EMBL" id="AOLN01000010">
    <property type="protein sequence ID" value="ELZ95963.1"/>
    <property type="molecule type" value="Genomic_DNA"/>
</dbReference>
<name>M0IJC9_9EURY</name>
<organism evidence="2 3">
    <name type="scientific">Haloferax mucosum ATCC BAA-1512</name>
    <dbReference type="NCBI Taxonomy" id="662479"/>
    <lineage>
        <taxon>Archaea</taxon>
        <taxon>Methanobacteriati</taxon>
        <taxon>Methanobacteriota</taxon>
        <taxon>Stenosarchaea group</taxon>
        <taxon>Halobacteria</taxon>
        <taxon>Halobacteriales</taxon>
        <taxon>Haloferacaceae</taxon>
        <taxon>Haloferax</taxon>
    </lineage>
</organism>